<accession>A0A3N9UED4</accession>
<keyword evidence="6 10" id="KW-0368">Histidine biosynthesis</keyword>
<evidence type="ECO:0000256" key="11">
    <source>
        <dbReference type="PIRSR" id="PIRSR000495-1"/>
    </source>
</evidence>
<evidence type="ECO:0000256" key="1">
    <source>
        <dbReference type="ARBA" id="ARBA00005091"/>
    </source>
</evidence>
<dbReference type="GO" id="GO:0000107">
    <property type="term" value="F:imidazoleglycerol-phosphate synthase activity"/>
    <property type="evidence" value="ECO:0007669"/>
    <property type="project" value="UniProtKB-UniRule"/>
</dbReference>
<dbReference type="CDD" id="cd01748">
    <property type="entry name" value="GATase1_IGP_Synthase"/>
    <property type="match status" value="1"/>
</dbReference>
<dbReference type="InterPro" id="IPR017926">
    <property type="entry name" value="GATASE"/>
</dbReference>
<evidence type="ECO:0000313" key="13">
    <source>
        <dbReference type="EMBL" id="RQW74578.1"/>
    </source>
</evidence>
<keyword evidence="5 10" id="KW-0315">Glutamine amidotransferase</keyword>
<dbReference type="RefSeq" id="WP_124764365.1">
    <property type="nucleotide sequence ID" value="NZ_JAFBDY010000007.1"/>
</dbReference>
<protein>
    <recommendedName>
        <fullName evidence="10">Imidazole glycerol phosphate synthase subunit HisH</fullName>
        <ecNumber evidence="10">4.3.2.10</ecNumber>
    </recommendedName>
    <alternativeName>
        <fullName evidence="10">IGP synthase glutaminase subunit</fullName>
        <ecNumber evidence="10">3.5.1.2</ecNumber>
    </alternativeName>
    <alternativeName>
        <fullName evidence="10">IGP synthase subunit HisH</fullName>
    </alternativeName>
    <alternativeName>
        <fullName evidence="10">ImGP synthase subunit HisH</fullName>
        <shortName evidence="10">IGPS subunit HisH</shortName>
    </alternativeName>
</protein>
<comment type="catalytic activity">
    <reaction evidence="8 10">
        <text>5-[(5-phospho-1-deoxy-D-ribulos-1-ylimino)methylamino]-1-(5-phospho-beta-D-ribosyl)imidazole-4-carboxamide + L-glutamine = D-erythro-1-(imidazol-4-yl)glycerol 3-phosphate + 5-amino-1-(5-phospho-beta-D-ribosyl)imidazole-4-carboxamide + L-glutamate + H(+)</text>
        <dbReference type="Rhea" id="RHEA:24793"/>
        <dbReference type="ChEBI" id="CHEBI:15378"/>
        <dbReference type="ChEBI" id="CHEBI:29985"/>
        <dbReference type="ChEBI" id="CHEBI:58278"/>
        <dbReference type="ChEBI" id="CHEBI:58359"/>
        <dbReference type="ChEBI" id="CHEBI:58475"/>
        <dbReference type="ChEBI" id="CHEBI:58525"/>
        <dbReference type="EC" id="4.3.2.10"/>
    </reaction>
</comment>
<dbReference type="EC" id="3.5.1.2" evidence="10"/>
<dbReference type="PROSITE" id="PS51273">
    <property type="entry name" value="GATASE_TYPE_1"/>
    <property type="match status" value="1"/>
</dbReference>
<dbReference type="OrthoDB" id="9807137at2"/>
<evidence type="ECO:0000256" key="3">
    <source>
        <dbReference type="ARBA" id="ARBA00022605"/>
    </source>
</evidence>
<evidence type="ECO:0000256" key="8">
    <source>
        <dbReference type="ARBA" id="ARBA00047838"/>
    </source>
</evidence>
<evidence type="ECO:0000259" key="12">
    <source>
        <dbReference type="Pfam" id="PF00117"/>
    </source>
</evidence>
<evidence type="ECO:0000256" key="9">
    <source>
        <dbReference type="ARBA" id="ARBA00049534"/>
    </source>
</evidence>
<dbReference type="GO" id="GO:0004359">
    <property type="term" value="F:glutaminase activity"/>
    <property type="evidence" value="ECO:0007669"/>
    <property type="project" value="UniProtKB-EC"/>
</dbReference>
<dbReference type="NCBIfam" id="TIGR01855">
    <property type="entry name" value="IMP_synth_hisH"/>
    <property type="match status" value="1"/>
</dbReference>
<evidence type="ECO:0000256" key="2">
    <source>
        <dbReference type="ARBA" id="ARBA00011152"/>
    </source>
</evidence>
<keyword evidence="14" id="KW-1185">Reference proteome</keyword>
<feature type="active site" description="Nucleophile" evidence="10 11">
    <location>
        <position position="80"/>
    </location>
</feature>
<dbReference type="GO" id="GO:0000105">
    <property type="term" value="P:L-histidine biosynthetic process"/>
    <property type="evidence" value="ECO:0007669"/>
    <property type="project" value="UniProtKB-UniRule"/>
</dbReference>
<comment type="caution">
    <text evidence="13">The sequence shown here is derived from an EMBL/GenBank/DDBJ whole genome shotgun (WGS) entry which is preliminary data.</text>
</comment>
<keyword evidence="10" id="KW-0963">Cytoplasm</keyword>
<comment type="function">
    <text evidence="10">IGPS catalyzes the conversion of PRFAR and glutamine to IGP, AICAR and glutamate. The HisH subunit catalyzes the hydrolysis of glutamine to glutamate and ammonia as part of the synthesis of IGP and AICAR. The resulting ammonia molecule is channeled to the active site of HisF.</text>
</comment>
<evidence type="ECO:0000313" key="14">
    <source>
        <dbReference type="Proteomes" id="UP000274033"/>
    </source>
</evidence>
<reference evidence="13 14" key="1">
    <citation type="journal article" date="2013" name="J. Microbiol.">
        <title>Lysinibacillus chungkukjangi sp. nov., isolated from Chungkukjang, Korean fermented soybean food.</title>
        <authorList>
            <person name="Kim S.J."/>
            <person name="Jang Y.H."/>
            <person name="Hamada M."/>
            <person name="Ahn J.H."/>
            <person name="Weon H.Y."/>
            <person name="Suzuki K."/>
            <person name="Whang K.S."/>
            <person name="Kwon S.W."/>
        </authorList>
    </citation>
    <scope>NUCLEOTIDE SEQUENCE [LARGE SCALE GENOMIC DNA]</scope>
    <source>
        <strain evidence="13 14">MCCC 1A12701</strain>
    </source>
</reference>
<dbReference type="SUPFAM" id="SSF52317">
    <property type="entry name" value="Class I glutamine amidotransferase-like"/>
    <property type="match status" value="1"/>
</dbReference>
<dbReference type="HAMAP" id="MF_00278">
    <property type="entry name" value="HisH"/>
    <property type="match status" value="1"/>
</dbReference>
<comment type="subcellular location">
    <subcellularLocation>
        <location evidence="10">Cytoplasm</location>
    </subcellularLocation>
</comment>
<evidence type="ECO:0000256" key="5">
    <source>
        <dbReference type="ARBA" id="ARBA00022962"/>
    </source>
</evidence>
<comment type="catalytic activity">
    <reaction evidence="9 10">
        <text>L-glutamine + H2O = L-glutamate + NH4(+)</text>
        <dbReference type="Rhea" id="RHEA:15889"/>
        <dbReference type="ChEBI" id="CHEBI:15377"/>
        <dbReference type="ChEBI" id="CHEBI:28938"/>
        <dbReference type="ChEBI" id="CHEBI:29985"/>
        <dbReference type="ChEBI" id="CHEBI:58359"/>
        <dbReference type="EC" id="3.5.1.2"/>
    </reaction>
</comment>
<dbReference type="Pfam" id="PF00117">
    <property type="entry name" value="GATase"/>
    <property type="match status" value="1"/>
</dbReference>
<dbReference type="UniPathway" id="UPA00031">
    <property type="reaction ID" value="UER00010"/>
</dbReference>
<keyword evidence="7 10" id="KW-0456">Lyase</keyword>
<evidence type="ECO:0000256" key="7">
    <source>
        <dbReference type="ARBA" id="ARBA00023239"/>
    </source>
</evidence>
<feature type="domain" description="Glutamine amidotransferase" evidence="12">
    <location>
        <begin position="5"/>
        <end position="196"/>
    </location>
</feature>
<dbReference type="GO" id="GO:0016829">
    <property type="term" value="F:lyase activity"/>
    <property type="evidence" value="ECO:0007669"/>
    <property type="project" value="UniProtKB-KW"/>
</dbReference>
<comment type="pathway">
    <text evidence="1 10">Amino-acid biosynthesis; L-histidine biosynthesis; L-histidine from 5-phospho-alpha-D-ribose 1-diphosphate: step 5/9.</text>
</comment>
<dbReference type="EC" id="4.3.2.10" evidence="10"/>
<dbReference type="Proteomes" id="UP000274033">
    <property type="component" value="Unassembled WGS sequence"/>
</dbReference>
<organism evidence="13 14">
    <name type="scientific">Lysinibacillus composti</name>
    <dbReference type="NCBI Taxonomy" id="720633"/>
    <lineage>
        <taxon>Bacteria</taxon>
        <taxon>Bacillati</taxon>
        <taxon>Bacillota</taxon>
        <taxon>Bacilli</taxon>
        <taxon>Bacillales</taxon>
        <taxon>Bacillaceae</taxon>
        <taxon>Lysinibacillus</taxon>
    </lineage>
</organism>
<dbReference type="InterPro" id="IPR029062">
    <property type="entry name" value="Class_I_gatase-like"/>
</dbReference>
<keyword evidence="4 10" id="KW-0378">Hydrolase</keyword>
<evidence type="ECO:0000256" key="4">
    <source>
        <dbReference type="ARBA" id="ARBA00022801"/>
    </source>
</evidence>
<dbReference type="AlphaFoldDB" id="A0A3N9UED4"/>
<feature type="active site" evidence="10 11">
    <location>
        <position position="193"/>
    </location>
</feature>
<name>A0A3N9UED4_9BACI</name>
<evidence type="ECO:0000256" key="10">
    <source>
        <dbReference type="HAMAP-Rule" id="MF_00278"/>
    </source>
</evidence>
<dbReference type="GO" id="GO:0005737">
    <property type="term" value="C:cytoplasm"/>
    <property type="evidence" value="ECO:0007669"/>
    <property type="project" value="UniProtKB-SubCell"/>
</dbReference>
<dbReference type="InterPro" id="IPR010139">
    <property type="entry name" value="Imidazole-glycPsynth_HisH"/>
</dbReference>
<dbReference type="EMBL" id="RRCT01000008">
    <property type="protein sequence ID" value="RQW74578.1"/>
    <property type="molecule type" value="Genomic_DNA"/>
</dbReference>
<feature type="active site" evidence="10 11">
    <location>
        <position position="191"/>
    </location>
</feature>
<dbReference type="Gene3D" id="3.40.50.880">
    <property type="match status" value="1"/>
</dbReference>
<keyword evidence="3 10" id="KW-0028">Amino-acid biosynthesis</keyword>
<dbReference type="PANTHER" id="PTHR42701">
    <property type="entry name" value="IMIDAZOLE GLYCEROL PHOSPHATE SYNTHASE SUBUNIT HISH"/>
    <property type="match status" value="1"/>
</dbReference>
<gene>
    <name evidence="10 13" type="primary">hisH</name>
    <name evidence="13" type="ORF">EBB45_10100</name>
</gene>
<dbReference type="PANTHER" id="PTHR42701:SF1">
    <property type="entry name" value="IMIDAZOLE GLYCEROL PHOSPHATE SYNTHASE SUBUNIT HISH"/>
    <property type="match status" value="1"/>
</dbReference>
<dbReference type="PROSITE" id="PS51274">
    <property type="entry name" value="GATASE_COBBQ"/>
    <property type="match status" value="1"/>
</dbReference>
<comment type="subunit">
    <text evidence="2 10">Heterodimer of HisH and HisF.</text>
</comment>
<evidence type="ECO:0000256" key="6">
    <source>
        <dbReference type="ARBA" id="ARBA00023102"/>
    </source>
</evidence>
<proteinExistence type="inferred from homology"/>
<dbReference type="PIRSF" id="PIRSF000495">
    <property type="entry name" value="Amidotransf_hisH"/>
    <property type="match status" value="1"/>
</dbReference>
<sequence>MKIGVIDYGMGNLFSVEQALKRLNCEVIVSSDETELDSADAIILPGVGAFPDAMKRLSETNLDVYIRKVKDSNKPLLGICLGMQLLFEEGEEVAPTKGFGFFKGKISRFSGETSEGVAYRVPHMGWNTLEFSSTPNWLEGKEFPESRHVYFVHSFYAANIDPEQLVASADYYDMNVPGIVQSGSVTGMQFHPEKSGEFGVFLLEQWLNGVGVQTC</sequence>